<evidence type="ECO:0000256" key="1">
    <source>
        <dbReference type="SAM" id="SignalP"/>
    </source>
</evidence>
<feature type="signal peptide" evidence="1">
    <location>
        <begin position="1"/>
        <end position="20"/>
    </location>
</feature>
<keyword evidence="3" id="KW-1185">Reference proteome</keyword>
<accession>A0AA41Y3P1</accession>
<gene>
    <name evidence="2" type="ORF">N2K84_09045</name>
</gene>
<dbReference type="EMBL" id="JAPAAF010000009">
    <property type="protein sequence ID" value="MCW0482871.1"/>
    <property type="molecule type" value="Genomic_DNA"/>
</dbReference>
<reference evidence="2" key="1">
    <citation type="submission" date="2022-10" db="EMBL/GenBank/DDBJ databases">
        <title>Gaoshiqiia sediminis gen. nov., sp. nov., isolated from coastal sediment.</title>
        <authorList>
            <person name="Yu W.X."/>
            <person name="Mu D.S."/>
            <person name="Du J.Z."/>
            <person name="Liang Y.Q."/>
        </authorList>
    </citation>
    <scope>NUCLEOTIDE SEQUENCE</scope>
    <source>
        <strain evidence="2">A06</strain>
    </source>
</reference>
<protein>
    <recommendedName>
        <fullName evidence="4">SH3 domain-containing protein</fullName>
    </recommendedName>
</protein>
<organism evidence="2 3">
    <name type="scientific">Gaoshiqia sediminis</name>
    <dbReference type="NCBI Taxonomy" id="2986998"/>
    <lineage>
        <taxon>Bacteria</taxon>
        <taxon>Pseudomonadati</taxon>
        <taxon>Bacteroidota</taxon>
        <taxon>Bacteroidia</taxon>
        <taxon>Marinilabiliales</taxon>
        <taxon>Prolixibacteraceae</taxon>
        <taxon>Gaoshiqia</taxon>
    </lineage>
</organism>
<comment type="caution">
    <text evidence="2">The sequence shown here is derived from an EMBL/GenBank/DDBJ whole genome shotgun (WGS) entry which is preliminary data.</text>
</comment>
<proteinExistence type="predicted"/>
<name>A0AA41Y3P1_9BACT</name>
<dbReference type="PROSITE" id="PS51257">
    <property type="entry name" value="PROKAR_LIPOPROTEIN"/>
    <property type="match status" value="1"/>
</dbReference>
<dbReference type="RefSeq" id="WP_282591472.1">
    <property type="nucleotide sequence ID" value="NZ_JAPAAF010000009.1"/>
</dbReference>
<evidence type="ECO:0000313" key="2">
    <source>
        <dbReference type="EMBL" id="MCW0482871.1"/>
    </source>
</evidence>
<keyword evidence="1" id="KW-0732">Signal</keyword>
<dbReference type="AlphaFoldDB" id="A0AA41Y3P1"/>
<evidence type="ECO:0008006" key="4">
    <source>
        <dbReference type="Google" id="ProtNLM"/>
    </source>
</evidence>
<sequence>MKPRIYFLMMLTLFSGLLLSCGQNQKTNNDSQKGVQIETVSKTPTIYNIEGEDIVIRVGPGGNFDKLINKKATEALGETHYAQVDYTVKVIIEDTNGDWSKIKVVEPDWLSSSHIGWIPTRNIIMGKNDENKELEKLDTNSYEILMTEHNAAVENFHVLIKFSDFDKDKIFDFVKKFRNENCTRNCNIMVYDTKSILPLIDKYPLQGKEYIELADHFVAMSSFDAPNLKSWYPYQDFQYKEYGGKNWKKEEIK</sequence>
<evidence type="ECO:0000313" key="3">
    <source>
        <dbReference type="Proteomes" id="UP001163821"/>
    </source>
</evidence>
<dbReference type="Proteomes" id="UP001163821">
    <property type="component" value="Unassembled WGS sequence"/>
</dbReference>
<feature type="chain" id="PRO_5041456480" description="SH3 domain-containing protein" evidence="1">
    <location>
        <begin position="21"/>
        <end position="253"/>
    </location>
</feature>